<evidence type="ECO:0000313" key="2">
    <source>
        <dbReference type="Proteomes" id="UP000011910"/>
    </source>
</evidence>
<gene>
    <name evidence="1" type="ORF">ADICEAN_00061</name>
</gene>
<proteinExistence type="predicted"/>
<dbReference type="AlphaFoldDB" id="M7NSZ8"/>
<comment type="caution">
    <text evidence="1">The sequence shown here is derived from an EMBL/GenBank/DDBJ whole genome shotgun (WGS) entry which is preliminary data.</text>
</comment>
<dbReference type="Proteomes" id="UP000011910">
    <property type="component" value="Unassembled WGS sequence"/>
</dbReference>
<dbReference type="STRING" id="1279009.ADICEAN_00061"/>
<dbReference type="EMBL" id="AODQ01000001">
    <property type="protein sequence ID" value="EMR04790.1"/>
    <property type="molecule type" value="Genomic_DNA"/>
</dbReference>
<accession>M7NSZ8</accession>
<protein>
    <submittedName>
        <fullName evidence="1">Uncharacterized protein</fullName>
    </submittedName>
</protein>
<name>M7NSZ8_9BACT</name>
<keyword evidence="2" id="KW-1185">Reference proteome</keyword>
<organism evidence="1 2">
    <name type="scientific">Cesiribacter andamanensis AMV16</name>
    <dbReference type="NCBI Taxonomy" id="1279009"/>
    <lineage>
        <taxon>Bacteria</taxon>
        <taxon>Pseudomonadati</taxon>
        <taxon>Bacteroidota</taxon>
        <taxon>Cytophagia</taxon>
        <taxon>Cytophagales</taxon>
        <taxon>Cesiribacteraceae</taxon>
        <taxon>Cesiribacter</taxon>
    </lineage>
</organism>
<reference evidence="1 2" key="1">
    <citation type="journal article" date="2013" name="Genome Announc.">
        <title>Draft Genome Sequence of Cesiribacter andamanensis Strain AMV16T, Isolated from a Soil Sample from a Mud Volcano in the Andaman Islands, India.</title>
        <authorList>
            <person name="Shivaji S."/>
            <person name="Ara S."/>
            <person name="Begum Z."/>
            <person name="Srinivas T.N."/>
            <person name="Singh A."/>
            <person name="Kumar Pinnaka A."/>
        </authorList>
    </citation>
    <scope>NUCLEOTIDE SEQUENCE [LARGE SCALE GENOMIC DNA]</scope>
    <source>
        <strain evidence="1 2">AMV16</strain>
    </source>
</reference>
<evidence type="ECO:0000313" key="1">
    <source>
        <dbReference type="EMBL" id="EMR04790.1"/>
    </source>
</evidence>
<sequence length="78" mass="9229">MKETWAKPRVVQIKSYKNMNHPEFSSGINTKKGLRIHSEAFFIKVGRHFDQREKSWKFTSKELSYPRSLPLVEMTAFP</sequence>